<feature type="binding site" evidence="2">
    <location>
        <begin position="188"/>
        <end position="195"/>
    </location>
    <ligand>
        <name>ATP</name>
        <dbReference type="ChEBI" id="CHEBI:30616"/>
    </ligand>
</feature>
<evidence type="ECO:0000256" key="2">
    <source>
        <dbReference type="PIRSR" id="PIRSR640198-2"/>
    </source>
</evidence>
<dbReference type="AlphaFoldDB" id="A0A2N5E6W9"/>
<dbReference type="InterPro" id="IPR040198">
    <property type="entry name" value="Fido_containing"/>
</dbReference>
<dbReference type="EMBL" id="PJZH01000005">
    <property type="protein sequence ID" value="PLR37048.1"/>
    <property type="molecule type" value="Genomic_DNA"/>
</dbReference>
<dbReference type="PROSITE" id="PS51459">
    <property type="entry name" value="FIDO"/>
    <property type="match status" value="1"/>
</dbReference>
<feature type="domain" description="Fido" evidence="4">
    <location>
        <begin position="105"/>
        <end position="247"/>
    </location>
</feature>
<dbReference type="GO" id="GO:0005524">
    <property type="term" value="F:ATP binding"/>
    <property type="evidence" value="ECO:0007669"/>
    <property type="project" value="UniProtKB-KW"/>
</dbReference>
<dbReference type="Proteomes" id="UP000234503">
    <property type="component" value="Unassembled WGS sequence"/>
</dbReference>
<protein>
    <submittedName>
        <fullName evidence="5">Cell filamentation protein Fic</fullName>
    </submittedName>
</protein>
<accession>A0A2N5E6W9</accession>
<keyword evidence="2" id="KW-0547">Nucleotide-binding</keyword>
<dbReference type="InterPro" id="IPR049514">
    <property type="entry name" value="Fic-like_C"/>
</dbReference>
<dbReference type="InterPro" id="IPR003812">
    <property type="entry name" value="Fido"/>
</dbReference>
<dbReference type="Gene3D" id="1.10.3290.10">
    <property type="entry name" value="Fido-like domain"/>
    <property type="match status" value="1"/>
</dbReference>
<dbReference type="Pfam" id="PF02661">
    <property type="entry name" value="Fic"/>
    <property type="match status" value="1"/>
</dbReference>
<evidence type="ECO:0000259" key="4">
    <source>
        <dbReference type="PROSITE" id="PS51459"/>
    </source>
</evidence>
<dbReference type="PANTHER" id="PTHR13504:SF38">
    <property type="entry name" value="FIDO DOMAIN-CONTAINING PROTEIN"/>
    <property type="match status" value="1"/>
</dbReference>
<proteinExistence type="predicted"/>
<feature type="site" description="Important for autoinhibition of adenylyltransferase activity" evidence="3">
    <location>
        <position position="61"/>
    </location>
</feature>
<evidence type="ECO:0000256" key="1">
    <source>
        <dbReference type="PIRSR" id="PIRSR640198-1"/>
    </source>
</evidence>
<dbReference type="SUPFAM" id="SSF140931">
    <property type="entry name" value="Fic-like"/>
    <property type="match status" value="1"/>
</dbReference>
<evidence type="ECO:0000256" key="3">
    <source>
        <dbReference type="PIRSR" id="PIRSR640198-3"/>
    </source>
</evidence>
<dbReference type="Pfam" id="PF21247">
    <property type="entry name" value="Fic-like_C"/>
    <property type="match status" value="1"/>
</dbReference>
<organism evidence="5 6">
    <name type="scientific">Chimaeribacter coloradensis</name>
    <dbReference type="NCBI Taxonomy" id="2060068"/>
    <lineage>
        <taxon>Bacteria</taxon>
        <taxon>Pseudomonadati</taxon>
        <taxon>Pseudomonadota</taxon>
        <taxon>Gammaproteobacteria</taxon>
        <taxon>Enterobacterales</taxon>
        <taxon>Yersiniaceae</taxon>
        <taxon>Chimaeribacter</taxon>
    </lineage>
</organism>
<dbReference type="PANTHER" id="PTHR13504">
    <property type="entry name" value="FIDO DOMAIN-CONTAINING PROTEIN DDB_G0283145"/>
    <property type="match status" value="1"/>
</dbReference>
<feature type="active site" evidence="1">
    <location>
        <position position="184"/>
    </location>
</feature>
<dbReference type="InterPro" id="IPR036597">
    <property type="entry name" value="Fido-like_dom_sf"/>
</dbReference>
<feature type="binding site" evidence="2">
    <location>
        <begin position="225"/>
        <end position="226"/>
    </location>
    <ligand>
        <name>ATP</name>
        <dbReference type="ChEBI" id="CHEBI:30616"/>
    </ligand>
</feature>
<comment type="caution">
    <text evidence="5">The sequence shown here is derived from an EMBL/GenBank/DDBJ whole genome shotgun (WGS) entry which is preliminary data.</text>
</comment>
<gene>
    <name evidence="5" type="ORF">CYR32_07660</name>
</gene>
<dbReference type="OrthoDB" id="9807853at2"/>
<name>A0A2N5E6W9_9GAMM</name>
<keyword evidence="2" id="KW-0067">ATP-binding</keyword>
<keyword evidence="6" id="KW-1185">Reference proteome</keyword>
<evidence type="ECO:0000313" key="6">
    <source>
        <dbReference type="Proteomes" id="UP000234503"/>
    </source>
</evidence>
<evidence type="ECO:0000313" key="5">
    <source>
        <dbReference type="EMBL" id="PLR37048.1"/>
    </source>
</evidence>
<sequence>MKDRPTARYTPPFTLTADILDRVAAISELLGRWSISQHDIFTPQLRRGNQIRTIQASLAIENNTLSLEQVTAVLEGKRVLGLPHEIQEVRNAFSAYARMAQWQPHSVAHLLQAHGMLMYGLVDNPGHFRQGGVGIYRDKRLIHMPPPADRVPLLIRDLLTWCRTATVHPIIISCVFHYEFEFIHPFADGNGRMGRLWQSRLLSQWQPMFEFLPVESVIKARQEEYYRALSEADRCAESTPFVEFMLAALLEAMREIHGVVEPDVGISPPVAALLTALYRNPPLKSAELMPLTGLRHRPTFRKNVLEPALAAGWIAMSHPDSPRSPQQRYRLTAAGERLAAALRA</sequence>
<reference evidence="5 6" key="1">
    <citation type="submission" date="2017-12" db="EMBL/GenBank/DDBJ databases">
        <title>Characterization of six clinical isolates of Enterochimera gen. nov., a novel genus of the Yersiniaciae family and the three species Enterochimera arupensis sp. nov., Enterochimera coloradensis sp. nov, and Enterochimera californica sp. nov.</title>
        <authorList>
            <person name="Rossi A."/>
            <person name="Fisher M."/>
        </authorList>
    </citation>
    <scope>NUCLEOTIDE SEQUENCE [LARGE SCALE GENOMIC DNA]</scope>
    <source>
        <strain evidence="6">2016-Iso4</strain>
    </source>
</reference>